<organism evidence="5 6">
    <name type="scientific">Gloeocapsopsis dulcis AAB1 = 1H9</name>
    <dbReference type="NCBI Taxonomy" id="1433147"/>
    <lineage>
        <taxon>Bacteria</taxon>
        <taxon>Bacillati</taxon>
        <taxon>Cyanobacteriota</taxon>
        <taxon>Cyanophyceae</taxon>
        <taxon>Oscillatoriophycideae</taxon>
        <taxon>Chroococcales</taxon>
        <taxon>Chroococcaceae</taxon>
        <taxon>Gloeocapsopsis</taxon>
        <taxon>Gloeocapsopsis dulcis</taxon>
    </lineage>
</organism>
<evidence type="ECO:0000313" key="5">
    <source>
        <dbReference type="EMBL" id="MUL39420.1"/>
    </source>
</evidence>
<dbReference type="InterPro" id="IPR018511">
    <property type="entry name" value="Hemolysin-typ_Ca-bd_CS"/>
</dbReference>
<dbReference type="InterPro" id="IPR013517">
    <property type="entry name" value="FG-GAP"/>
</dbReference>
<dbReference type="EMBL" id="NAPY01000080">
    <property type="protein sequence ID" value="MUL39420.1"/>
    <property type="molecule type" value="Genomic_DNA"/>
</dbReference>
<gene>
    <name evidence="5" type="ORF">BWI75_24890</name>
</gene>
<reference evidence="5 6" key="1">
    <citation type="journal article" date="2019" name="Front. Microbiol.">
        <title>Genomic Features for Desiccation Tolerance and Sugar Biosynthesis in the Extremophile Gloeocapsopsis sp. UTEX B3054.</title>
        <authorList>
            <person name="Urrejola C."/>
            <person name="Alcorta J."/>
            <person name="Salas L."/>
            <person name="Vasquez M."/>
            <person name="Polz M.F."/>
            <person name="Vicuna R."/>
            <person name="Diez B."/>
        </authorList>
    </citation>
    <scope>NUCLEOTIDE SEQUENCE [LARGE SCALE GENOMIC DNA]</scope>
    <source>
        <strain evidence="5 6">1H9</strain>
    </source>
</reference>
<comment type="caution">
    <text evidence="5">The sequence shown here is derived from an EMBL/GenBank/DDBJ whole genome shotgun (WGS) entry which is preliminary data.</text>
</comment>
<dbReference type="PROSITE" id="PS00330">
    <property type="entry name" value="HEMOLYSIN_CALCIUM"/>
    <property type="match status" value="6"/>
</dbReference>
<keyword evidence="1" id="KW-0732">Signal</keyword>
<dbReference type="PANTHER" id="PTHR23221">
    <property type="entry name" value="GLYCOSYLPHOSPHATIDYLINOSITOL PHOSPHOLIPASE D"/>
    <property type="match status" value="1"/>
</dbReference>
<evidence type="ECO:0000313" key="6">
    <source>
        <dbReference type="Proteomes" id="UP000441797"/>
    </source>
</evidence>
<dbReference type="SUPFAM" id="SSF69318">
    <property type="entry name" value="Integrin alpha N-terminal domain"/>
    <property type="match status" value="2"/>
</dbReference>
<dbReference type="PROSITE" id="PS51470">
    <property type="entry name" value="FG_GAP"/>
    <property type="match status" value="2"/>
</dbReference>
<keyword evidence="6" id="KW-1185">Reference proteome</keyword>
<keyword evidence="4" id="KW-0325">Glycoprotein</keyword>
<protein>
    <submittedName>
        <fullName evidence="5">Uncharacterized protein</fullName>
    </submittedName>
</protein>
<dbReference type="InterPro" id="IPR013519">
    <property type="entry name" value="Int_alpha_beta-p"/>
</dbReference>
<dbReference type="SUPFAM" id="SSF51120">
    <property type="entry name" value="beta-Roll"/>
    <property type="match status" value="3"/>
</dbReference>
<keyword evidence="2" id="KW-0677">Repeat</keyword>
<evidence type="ECO:0000256" key="1">
    <source>
        <dbReference type="ARBA" id="ARBA00022729"/>
    </source>
</evidence>
<dbReference type="GO" id="GO:0008305">
    <property type="term" value="C:integrin complex"/>
    <property type="evidence" value="ECO:0007669"/>
    <property type="project" value="InterPro"/>
</dbReference>
<dbReference type="Pfam" id="PF01839">
    <property type="entry name" value="FG-GAP"/>
    <property type="match status" value="7"/>
</dbReference>
<dbReference type="Gene3D" id="2.130.10.130">
    <property type="entry name" value="Integrin alpha, N-terminal"/>
    <property type="match status" value="4"/>
</dbReference>
<accession>A0A6N8G1Z0</accession>
<dbReference type="Proteomes" id="UP000441797">
    <property type="component" value="Unassembled WGS sequence"/>
</dbReference>
<dbReference type="PANTHER" id="PTHR23221:SF7">
    <property type="entry name" value="PHOSPHATIDYLINOSITOL-GLYCAN-SPECIFIC PHOSPHOLIPASE D"/>
    <property type="match status" value="1"/>
</dbReference>
<proteinExistence type="predicted"/>
<dbReference type="InterPro" id="IPR011049">
    <property type="entry name" value="Serralysin-like_metalloprot_C"/>
</dbReference>
<dbReference type="GO" id="GO:0016787">
    <property type="term" value="F:hydrolase activity"/>
    <property type="evidence" value="ECO:0007669"/>
    <property type="project" value="UniProtKB-KW"/>
</dbReference>
<dbReference type="SMART" id="SM00191">
    <property type="entry name" value="Int_alpha"/>
    <property type="match status" value="7"/>
</dbReference>
<sequence length="1056" mass="108915">MATIRGTSGNDTLTGTPLADSIFGYAGNDLLLGLAGNDTLDGGLGNDTLDGGLGIDSLIGGLGNDTYIVDNVGDVVVEAVNGGIDTVQSSVNYTLGSNVENLTISGAPVLEGKGNELDNVMRAYAAGDGSEIFRYTLRGGAGNDTLYGAEGDWISEVTNYLYGGAGDDKLIGGDLAKNIMYGGAGNDTLIGGIYGQDQMYGGPGDDTYLIGHKGSTTIYEEPNGGIDTVDSGYSYILGDNLENLVLSTGYYSYAQIGTGNALNNKITGNAIGNVLQGLAGNDTLSGEAGDDHLLGTTRGVGEKDVLIGGAGRDTFYLGNANTVFYDDGNSTTAGLNDYALIKDFNPKQDFIKLHGRRSNYFLAPSPAGLPAGTAIYLDKPSTQKDELIAIVQGSSGLNINGKYFRFTSAELNPSNLNGKNGFTLTGASTREVSNAGDINGDGFDDLIIGSNRGSSNYVVFGKASNFNSSLDLTKLNGTNGFKINGIPVRSGGSSNTSVSSAGDINGDGIADLIIGAPYANPNNRYNAGSSYVVFGKTGGFSANFNLANLNGSNGFAINGISAGDRSGSSLSSAGDINGDGFDDLIIGAPDITTYDQYQNRRIPGAAYIVFGKASGFPANINLSSLDGNNGFAIHNTQYSYRLGSSVSGAGDINNDGYDDIIIGQGSSSSYVLFGSPTGFTSTFDTSSLNGRNGFEIVGLDAQDDVKISNAGDINGDGFDDIIIGNPIRSYNFYDPGTRTGKSYVVFGSASGFAPSIDVSTLNGTNGFRINGINAYDNSGISVSSAGDINGDGFEDLLVGASSINSNGMFHAGESYVIFGKAGGFGTNFNLSEIDGTNGLIVTGKNTGASLGSSVSSAGDLNGDGFDDLIVAASNESYVIFGRDFTSKVNRLGTPGDDLLIGTNGNDILIGGLGNDTLRGGRGSDVLYGGAGDDVLIFGPQNRRMDGGSGSDTLAIEVSNMTMDLTAIPRNRITEIEIIDLTGTGNNSLKLNRLNVLNLSDTTNQLIVKGNAGDRVTSTLQGWISSGTTTLENNLYNRYTSGAATLLVDTDITQTIS</sequence>
<dbReference type="RefSeq" id="WP_235612083.1">
    <property type="nucleotide sequence ID" value="NZ_CAWNSU010000091.1"/>
</dbReference>
<dbReference type="Gene3D" id="2.150.10.10">
    <property type="entry name" value="Serralysin-like metalloprotease, C-terminal"/>
    <property type="match status" value="2"/>
</dbReference>
<dbReference type="InterPro" id="IPR000413">
    <property type="entry name" value="Integrin_alpha"/>
</dbReference>
<evidence type="ECO:0000256" key="2">
    <source>
        <dbReference type="ARBA" id="ARBA00022737"/>
    </source>
</evidence>
<dbReference type="PRINTS" id="PR00313">
    <property type="entry name" value="CABNDNGRPT"/>
</dbReference>
<evidence type="ECO:0000256" key="4">
    <source>
        <dbReference type="ARBA" id="ARBA00023180"/>
    </source>
</evidence>
<name>A0A6N8G1Z0_9CHRO</name>
<dbReference type="Pfam" id="PF00353">
    <property type="entry name" value="HemolysinCabind"/>
    <property type="match status" value="8"/>
</dbReference>
<dbReference type="GO" id="GO:0005509">
    <property type="term" value="F:calcium ion binding"/>
    <property type="evidence" value="ECO:0007669"/>
    <property type="project" value="InterPro"/>
</dbReference>
<dbReference type="GO" id="GO:0007155">
    <property type="term" value="P:cell adhesion"/>
    <property type="evidence" value="ECO:0007669"/>
    <property type="project" value="InterPro"/>
</dbReference>
<dbReference type="InterPro" id="IPR028994">
    <property type="entry name" value="Integrin_alpha_N"/>
</dbReference>
<dbReference type="AlphaFoldDB" id="A0A6N8G1Z0"/>
<dbReference type="InterPro" id="IPR001343">
    <property type="entry name" value="Hemolysn_Ca-bd"/>
</dbReference>
<evidence type="ECO:0000256" key="3">
    <source>
        <dbReference type="ARBA" id="ARBA00022801"/>
    </source>
</evidence>
<keyword evidence="3" id="KW-0378">Hydrolase</keyword>
<dbReference type="PRINTS" id="PR01185">
    <property type="entry name" value="INTEGRINA"/>
</dbReference>